<keyword evidence="3" id="KW-0663">Pyridoxal phosphate</keyword>
<dbReference type="InterPro" id="IPR036052">
    <property type="entry name" value="TrpB-like_PALP_sf"/>
</dbReference>
<dbReference type="Gene3D" id="3.40.50.1100">
    <property type="match status" value="2"/>
</dbReference>
<dbReference type="InterPro" id="IPR000634">
    <property type="entry name" value="Ser/Thr_deHydtase_PyrdxlP-BS"/>
</dbReference>
<dbReference type="Proteomes" id="UP001141629">
    <property type="component" value="Unassembled WGS sequence"/>
</dbReference>
<comment type="caution">
    <text evidence="5">The sequence shown here is derived from an EMBL/GenBank/DDBJ whole genome shotgun (WGS) entry which is preliminary data.</text>
</comment>
<dbReference type="Pfam" id="PF00291">
    <property type="entry name" value="PALP"/>
    <property type="match status" value="1"/>
</dbReference>
<dbReference type="GO" id="GO:0016765">
    <property type="term" value="F:transferase activity, transferring alkyl or aryl (other than methyl) groups"/>
    <property type="evidence" value="ECO:0007669"/>
    <property type="project" value="UniProtKB-ARBA"/>
</dbReference>
<gene>
    <name evidence="5" type="ORF">H7K45_14580</name>
</gene>
<evidence type="ECO:0000256" key="2">
    <source>
        <dbReference type="ARBA" id="ARBA00007103"/>
    </source>
</evidence>
<dbReference type="FunFam" id="3.40.50.1100:FF:000003">
    <property type="entry name" value="Cystathionine beta-synthase"/>
    <property type="match status" value="1"/>
</dbReference>
<evidence type="ECO:0000313" key="5">
    <source>
        <dbReference type="EMBL" id="MCV7421771.1"/>
    </source>
</evidence>
<evidence type="ECO:0000313" key="6">
    <source>
        <dbReference type="Proteomes" id="UP001141629"/>
    </source>
</evidence>
<dbReference type="EMBL" id="JACKVK010000008">
    <property type="protein sequence ID" value="MCV7421771.1"/>
    <property type="molecule type" value="Genomic_DNA"/>
</dbReference>
<dbReference type="SUPFAM" id="SSF53686">
    <property type="entry name" value="Tryptophan synthase beta subunit-like PLP-dependent enzymes"/>
    <property type="match status" value="1"/>
</dbReference>
<evidence type="ECO:0000259" key="4">
    <source>
        <dbReference type="Pfam" id="PF00291"/>
    </source>
</evidence>
<dbReference type="GO" id="GO:0006535">
    <property type="term" value="P:cysteine biosynthetic process from serine"/>
    <property type="evidence" value="ECO:0007669"/>
    <property type="project" value="InterPro"/>
</dbReference>
<comment type="similarity">
    <text evidence="2">Belongs to the cysteine synthase/cystathionine beta-synthase family.</text>
</comment>
<sequence>MVAHEARRQHEDGAVVLVERIVEHAVGIGHGSITDAIGSTPLVRLNAAARGLRAAIFLKLEYLNPGGSIKDRAARAMVLGAEADGLLRPGGTIVEGTSGNTGIGLALIGAARGYRVVTVLPDKTSADKLDFLRALNAEVVVTASNRPVGHPEHVRTLARRIATEIPGGWLADQYDNPANPRAHFDTTGPELWNQTQGSITHLVAGVGTGGTITGTGEYLKAASAGRVRIVAADPASSRYSGGDGRAYYVESVGHYLHPETDEDVWPMSYHPEVVDEFIAVQDREALDTARLVAAGDGIFMGGSGGLAVAAALQLAQRVSPESVIAVIVPDSGRNYLTKYYDESWLARWGFDAKSSSDDVRTGSGKYVGVPVEATIADARAVAEGLPAVPVHIRRSGSTVVAAEIVGSVDLEATGSQDSHAPVRDHLGPVPALAGIGEPVAAIRERAANAGSRIVVLVRDGLAVTTIATNGPFPSDPLPRT</sequence>
<accession>A0A9X2Z2U1</accession>
<dbReference type="InterPro" id="IPR001216">
    <property type="entry name" value="P-phosphate_BS"/>
</dbReference>
<comment type="cofactor">
    <cofactor evidence="1">
        <name>pyridoxal 5'-phosphate</name>
        <dbReference type="ChEBI" id="CHEBI:597326"/>
    </cofactor>
</comment>
<dbReference type="InterPro" id="IPR001926">
    <property type="entry name" value="TrpB-like_PALP"/>
</dbReference>
<proteinExistence type="inferred from homology"/>
<dbReference type="PANTHER" id="PTHR10314">
    <property type="entry name" value="CYSTATHIONINE BETA-SYNTHASE"/>
    <property type="match status" value="1"/>
</dbReference>
<dbReference type="CDD" id="cd01561">
    <property type="entry name" value="CBS_like"/>
    <property type="match status" value="1"/>
</dbReference>
<name>A0A9X2Z2U1_9MYCO</name>
<dbReference type="InterPro" id="IPR050214">
    <property type="entry name" value="Cys_Synth/Cystath_Beta-Synth"/>
</dbReference>
<dbReference type="PROSITE" id="PS00165">
    <property type="entry name" value="DEHYDRATASE_SER_THR"/>
    <property type="match status" value="1"/>
</dbReference>
<organism evidence="5 6">
    <name type="scientific">Mycobacterium yunnanensis</name>
    <dbReference type="NCBI Taxonomy" id="368477"/>
    <lineage>
        <taxon>Bacteria</taxon>
        <taxon>Bacillati</taxon>
        <taxon>Actinomycetota</taxon>
        <taxon>Actinomycetes</taxon>
        <taxon>Mycobacteriales</taxon>
        <taxon>Mycobacteriaceae</taxon>
        <taxon>Mycobacterium</taxon>
    </lineage>
</organism>
<evidence type="ECO:0000256" key="3">
    <source>
        <dbReference type="ARBA" id="ARBA00022898"/>
    </source>
</evidence>
<dbReference type="GO" id="GO:0030170">
    <property type="term" value="F:pyridoxal phosphate binding"/>
    <property type="evidence" value="ECO:0007669"/>
    <property type="project" value="InterPro"/>
</dbReference>
<keyword evidence="6" id="KW-1185">Reference proteome</keyword>
<evidence type="ECO:0000256" key="1">
    <source>
        <dbReference type="ARBA" id="ARBA00001933"/>
    </source>
</evidence>
<protein>
    <submittedName>
        <fullName evidence="5">Pyridoxal-phosphate dependent enzyme</fullName>
    </submittedName>
</protein>
<reference evidence="5" key="1">
    <citation type="submission" date="2020-07" db="EMBL/GenBank/DDBJ databases">
        <authorList>
            <person name="Pettersson B.M.F."/>
            <person name="Behra P.R.K."/>
            <person name="Ramesh M."/>
            <person name="Das S."/>
            <person name="Dasgupta S."/>
            <person name="Kirsebom L.A."/>
        </authorList>
    </citation>
    <scope>NUCLEOTIDE SEQUENCE</scope>
    <source>
        <strain evidence="5">DSM 44838</strain>
    </source>
</reference>
<dbReference type="PROSITE" id="PS00901">
    <property type="entry name" value="CYS_SYNTHASE"/>
    <property type="match status" value="1"/>
</dbReference>
<reference evidence="5" key="2">
    <citation type="journal article" date="2022" name="BMC Genomics">
        <title>Comparative genome analysis of mycobacteria focusing on tRNA and non-coding RNA.</title>
        <authorList>
            <person name="Behra P.R.K."/>
            <person name="Pettersson B.M.F."/>
            <person name="Ramesh M."/>
            <person name="Das S."/>
            <person name="Dasgupta S."/>
            <person name="Kirsebom L.A."/>
        </authorList>
    </citation>
    <scope>NUCLEOTIDE SEQUENCE</scope>
    <source>
        <strain evidence="5">DSM 44838</strain>
    </source>
</reference>
<dbReference type="AlphaFoldDB" id="A0A9X2Z2U1"/>
<feature type="domain" description="Tryptophan synthase beta chain-like PALP" evidence="4">
    <location>
        <begin position="33"/>
        <end position="330"/>
    </location>
</feature>